<reference evidence="2" key="1">
    <citation type="journal article" date="2019" name="Sci. Rep.">
        <title>Draft genome of Tanacetum cinerariifolium, the natural source of mosquito coil.</title>
        <authorList>
            <person name="Yamashiro T."/>
            <person name="Shiraishi A."/>
            <person name="Satake H."/>
            <person name="Nakayama K."/>
        </authorList>
    </citation>
    <scope>NUCLEOTIDE SEQUENCE</scope>
</reference>
<gene>
    <name evidence="2" type="ORF">Tci_896727</name>
</gene>
<comment type="caution">
    <text evidence="2">The sequence shown here is derived from an EMBL/GenBank/DDBJ whole genome shotgun (WGS) entry which is preliminary data.</text>
</comment>
<organism evidence="2">
    <name type="scientific">Tanacetum cinerariifolium</name>
    <name type="common">Dalmatian daisy</name>
    <name type="synonym">Chrysanthemum cinerariifolium</name>
    <dbReference type="NCBI Taxonomy" id="118510"/>
    <lineage>
        <taxon>Eukaryota</taxon>
        <taxon>Viridiplantae</taxon>
        <taxon>Streptophyta</taxon>
        <taxon>Embryophyta</taxon>
        <taxon>Tracheophyta</taxon>
        <taxon>Spermatophyta</taxon>
        <taxon>Magnoliopsida</taxon>
        <taxon>eudicotyledons</taxon>
        <taxon>Gunneridae</taxon>
        <taxon>Pentapetalae</taxon>
        <taxon>asterids</taxon>
        <taxon>campanulids</taxon>
        <taxon>Asterales</taxon>
        <taxon>Asteraceae</taxon>
        <taxon>Asteroideae</taxon>
        <taxon>Anthemideae</taxon>
        <taxon>Anthemidinae</taxon>
        <taxon>Tanacetum</taxon>
    </lineage>
</organism>
<evidence type="ECO:0000313" key="2">
    <source>
        <dbReference type="EMBL" id="GFD24758.1"/>
    </source>
</evidence>
<proteinExistence type="predicted"/>
<dbReference type="AlphaFoldDB" id="A0A699UTU2"/>
<evidence type="ECO:0000256" key="1">
    <source>
        <dbReference type="SAM" id="MobiDB-lite"/>
    </source>
</evidence>
<sequence>METLQGAPVSTDTELGGYMNIDNDAVTTETSYPTTGKCNHTTRMDDSPTWIGDSLIGICYHTTGTAGTRWRSYTARATRGGW</sequence>
<protein>
    <submittedName>
        <fullName evidence="2">Uncharacterized protein</fullName>
    </submittedName>
</protein>
<name>A0A699UTU2_TANCI</name>
<feature type="region of interest" description="Disordered" evidence="1">
    <location>
        <begin position="1"/>
        <end position="22"/>
    </location>
</feature>
<dbReference type="EMBL" id="BKCJ011354897">
    <property type="protein sequence ID" value="GFD24758.1"/>
    <property type="molecule type" value="Genomic_DNA"/>
</dbReference>
<accession>A0A699UTU2</accession>